<accession>A0A1M5D769</accession>
<evidence type="ECO:0000313" key="1">
    <source>
        <dbReference type="EMBL" id="SHF62889.1"/>
    </source>
</evidence>
<name>A0A1M5D769_STRHI</name>
<proteinExistence type="predicted"/>
<dbReference type="EMBL" id="FQVN01000004">
    <property type="protein sequence ID" value="SHF62889.1"/>
    <property type="molecule type" value="Genomic_DNA"/>
</dbReference>
<organism evidence="1 2">
    <name type="scientific">Streptoalloteichus hindustanus</name>
    <dbReference type="NCBI Taxonomy" id="2017"/>
    <lineage>
        <taxon>Bacteria</taxon>
        <taxon>Bacillati</taxon>
        <taxon>Actinomycetota</taxon>
        <taxon>Actinomycetes</taxon>
        <taxon>Pseudonocardiales</taxon>
        <taxon>Pseudonocardiaceae</taxon>
        <taxon>Streptoalloteichus</taxon>
    </lineage>
</organism>
<sequence length="49" mass="5525">MVARHPAQQSKARPGVLVFFHADNRSRLCWRIAASWSASARHTEATEGY</sequence>
<evidence type="ECO:0000313" key="2">
    <source>
        <dbReference type="Proteomes" id="UP000184501"/>
    </source>
</evidence>
<dbReference type="AlphaFoldDB" id="A0A1M5D769"/>
<keyword evidence="2" id="KW-1185">Reference proteome</keyword>
<gene>
    <name evidence="1" type="ORF">SAMN05444320_104329</name>
</gene>
<dbReference type="Proteomes" id="UP000184501">
    <property type="component" value="Unassembled WGS sequence"/>
</dbReference>
<protein>
    <submittedName>
        <fullName evidence="1">Uncharacterized protein</fullName>
    </submittedName>
</protein>
<reference evidence="1 2" key="1">
    <citation type="submission" date="2016-11" db="EMBL/GenBank/DDBJ databases">
        <authorList>
            <person name="Jaros S."/>
            <person name="Januszkiewicz K."/>
            <person name="Wedrychowicz H."/>
        </authorList>
    </citation>
    <scope>NUCLEOTIDE SEQUENCE [LARGE SCALE GENOMIC DNA]</scope>
    <source>
        <strain evidence="1 2">DSM 44523</strain>
    </source>
</reference>